<gene>
    <name evidence="2" type="ORF">TRFO_32663</name>
</gene>
<dbReference type="InterPro" id="IPR023577">
    <property type="entry name" value="CYTH_domain"/>
</dbReference>
<dbReference type="OrthoDB" id="2160189at2759"/>
<organism evidence="2 3">
    <name type="scientific">Tritrichomonas foetus</name>
    <dbReference type="NCBI Taxonomy" id="1144522"/>
    <lineage>
        <taxon>Eukaryota</taxon>
        <taxon>Metamonada</taxon>
        <taxon>Parabasalia</taxon>
        <taxon>Tritrichomonadida</taxon>
        <taxon>Tritrichomonadidae</taxon>
        <taxon>Tritrichomonas</taxon>
    </lineage>
</organism>
<evidence type="ECO:0000313" key="2">
    <source>
        <dbReference type="EMBL" id="OHT00636.1"/>
    </source>
</evidence>
<reference evidence="2" key="1">
    <citation type="submission" date="2016-10" db="EMBL/GenBank/DDBJ databases">
        <authorList>
            <person name="Benchimol M."/>
            <person name="Almeida L.G."/>
            <person name="Vasconcelos A.T."/>
            <person name="Perreira-Neves A."/>
            <person name="Rosa I.A."/>
            <person name="Tasca T."/>
            <person name="Bogo M.R."/>
            <person name="de Souza W."/>
        </authorList>
    </citation>
    <scope>NUCLEOTIDE SEQUENCE [LARGE SCALE GENOMIC DNA]</scope>
    <source>
        <strain evidence="2">K</strain>
    </source>
</reference>
<dbReference type="PROSITE" id="PS51707">
    <property type="entry name" value="CYTH"/>
    <property type="match status" value="1"/>
</dbReference>
<dbReference type="GO" id="GO:0016462">
    <property type="term" value="F:pyrophosphatase activity"/>
    <property type="evidence" value="ECO:0007669"/>
    <property type="project" value="UniProtKB-ARBA"/>
</dbReference>
<evidence type="ECO:0000259" key="1">
    <source>
        <dbReference type="PROSITE" id="PS51707"/>
    </source>
</evidence>
<feature type="domain" description="CYTH" evidence="1">
    <location>
        <begin position="4"/>
        <end position="204"/>
    </location>
</feature>
<dbReference type="GeneID" id="94843324"/>
<protein>
    <submittedName>
        <fullName evidence="2">Adenylate cyclase family protein</fullName>
    </submittedName>
</protein>
<comment type="caution">
    <text evidence="2">The sequence shown here is derived from an EMBL/GenBank/DDBJ whole genome shotgun (WGS) entry which is preliminary data.</text>
</comment>
<dbReference type="PANTHER" id="PTHR34948:SF2">
    <property type="entry name" value="TRIPHOSPHATE TUNNEL METALLOENZYME 3"/>
    <property type="match status" value="1"/>
</dbReference>
<dbReference type="Proteomes" id="UP000179807">
    <property type="component" value="Unassembled WGS sequence"/>
</dbReference>
<dbReference type="VEuPathDB" id="TrichDB:TRFO_32663"/>
<dbReference type="InterPro" id="IPR033469">
    <property type="entry name" value="CYTH-like_dom_sf"/>
</dbReference>
<dbReference type="RefSeq" id="XP_068353772.1">
    <property type="nucleotide sequence ID" value="XM_068508620.1"/>
</dbReference>
<sequence>MSDSIEVEVTIDVEKDAYETFCQEMNSFLVDIYDQWNVFFNTVDNSLLNSAKRCRVRSINAQNSPNKYTITAKTSKSDAIEGAVAVRREIETHISKEQFDSIICQPQNYYKLAPSIIQQELNEFAEIPFKFLIDFRSIRRIFKLGEFLVESDECELPNGVVFYQLEVESNKPDEAKAALEQKLNEIGVKFTPAKYGKFTRLLGIPEGERYSPRLQKQIEDNKNQNL</sequence>
<proteinExistence type="predicted"/>
<accession>A0A1J4JT03</accession>
<dbReference type="EMBL" id="MLAK01000946">
    <property type="protein sequence ID" value="OHT00636.1"/>
    <property type="molecule type" value="Genomic_DNA"/>
</dbReference>
<dbReference type="PANTHER" id="PTHR34948">
    <property type="entry name" value="OS08G0299200 PROTEIN"/>
    <property type="match status" value="1"/>
</dbReference>
<name>A0A1J4JT03_9EUKA</name>
<dbReference type="Pfam" id="PF01928">
    <property type="entry name" value="CYTH"/>
    <property type="match status" value="1"/>
</dbReference>
<dbReference type="Gene3D" id="2.40.320.10">
    <property type="entry name" value="Hypothetical Protein Pfu-838710-001"/>
    <property type="match status" value="1"/>
</dbReference>
<evidence type="ECO:0000313" key="3">
    <source>
        <dbReference type="Proteomes" id="UP000179807"/>
    </source>
</evidence>
<dbReference type="AlphaFoldDB" id="A0A1J4JT03"/>
<dbReference type="SUPFAM" id="SSF55154">
    <property type="entry name" value="CYTH-like phosphatases"/>
    <property type="match status" value="1"/>
</dbReference>
<keyword evidence="3" id="KW-1185">Reference proteome</keyword>